<dbReference type="RefSeq" id="WP_135552940.1">
    <property type="nucleotide sequence ID" value="NZ_SPQQ01000026.1"/>
</dbReference>
<gene>
    <name evidence="2" type="ORF">E4K67_28445</name>
</gene>
<evidence type="ECO:0000313" key="3">
    <source>
        <dbReference type="Proteomes" id="UP000298460"/>
    </source>
</evidence>
<reference evidence="2 3" key="1">
    <citation type="submission" date="2019-03" db="EMBL/GenBank/DDBJ databases">
        <title>Draft Genome Sequence of Desulfosporosinus fructosivorans Strain 63.6F, Isolated from Marine Sediment in the Baltic Sea.</title>
        <authorList>
            <person name="Hausmann B."/>
            <person name="Vandieken V."/>
            <person name="Pjevac P."/>
            <person name="Schreck K."/>
            <person name="Herbold C.W."/>
            <person name="Loy A."/>
        </authorList>
    </citation>
    <scope>NUCLEOTIDE SEQUENCE [LARGE SCALE GENOMIC DNA]</scope>
    <source>
        <strain evidence="2 3">63.6F</strain>
    </source>
</reference>
<dbReference type="EMBL" id="SPQQ01000026">
    <property type="protein sequence ID" value="TGE34864.1"/>
    <property type="molecule type" value="Genomic_DNA"/>
</dbReference>
<dbReference type="AlphaFoldDB" id="A0A4Z0QWH4"/>
<dbReference type="OrthoDB" id="9799278at2"/>
<dbReference type="Pfam" id="PF04230">
    <property type="entry name" value="PS_pyruv_trans"/>
    <property type="match status" value="1"/>
</dbReference>
<name>A0A4Z0QWH4_9FIRM</name>
<evidence type="ECO:0000313" key="2">
    <source>
        <dbReference type="EMBL" id="TGE34864.1"/>
    </source>
</evidence>
<dbReference type="Proteomes" id="UP000298460">
    <property type="component" value="Unassembled WGS sequence"/>
</dbReference>
<keyword evidence="2" id="KW-0808">Transferase</keyword>
<feature type="domain" description="Polysaccharide pyruvyl transferase" evidence="1">
    <location>
        <begin position="13"/>
        <end position="297"/>
    </location>
</feature>
<evidence type="ECO:0000259" key="1">
    <source>
        <dbReference type="Pfam" id="PF04230"/>
    </source>
</evidence>
<dbReference type="InterPro" id="IPR007345">
    <property type="entry name" value="Polysacch_pyruvyl_Trfase"/>
</dbReference>
<organism evidence="2 3">
    <name type="scientific">Desulfosporosinus fructosivorans</name>
    <dbReference type="NCBI Taxonomy" id="2018669"/>
    <lineage>
        <taxon>Bacteria</taxon>
        <taxon>Bacillati</taxon>
        <taxon>Bacillota</taxon>
        <taxon>Clostridia</taxon>
        <taxon>Eubacteriales</taxon>
        <taxon>Desulfitobacteriaceae</taxon>
        <taxon>Desulfosporosinus</taxon>
    </lineage>
</organism>
<proteinExistence type="predicted"/>
<protein>
    <submittedName>
        <fullName evidence="2">Polysaccharide pyruvyl transferase family protein</fullName>
    </submittedName>
</protein>
<comment type="caution">
    <text evidence="2">The sequence shown here is derived from an EMBL/GenBank/DDBJ whole genome shotgun (WGS) entry which is preliminary data.</text>
</comment>
<accession>A0A4Z0QWH4</accession>
<sequence length="361" mass="41602">MKVGIMSMHRIKNYGSFLQAYGLKMTLENLGHEVEFVDYKIEKPIVPTDNDKGVINRSAREVYHMIRRVIFKKKTFSSLFDMNYFAMLGLSERRKYRTIVDVLVIGSDEVFNCLQSNPNVGYSKELFGKDNNASKVISYAASCGYSTVKGLKNYGINSEVGELLRAFSSISVRDNNSFEVVKELTGIPPVINVDPVIISNFDQLIPPQSELNNYILIYAYGSRINSEVEIKAIKRFAKKYNKKLVSVGAHQKWTDVKIEADPFELLAYVKGADYVITDTFHGSIYSIKYNRPFATIIRESNKQKLRDLLQRFSVEDREVRDMDKLEEILQRSINFERVNRIISMETEKSIKYLKENIRVNI</sequence>
<keyword evidence="3" id="KW-1185">Reference proteome</keyword>
<dbReference type="GO" id="GO:0016740">
    <property type="term" value="F:transferase activity"/>
    <property type="evidence" value="ECO:0007669"/>
    <property type="project" value="UniProtKB-KW"/>
</dbReference>